<dbReference type="Proteomes" id="UP000295500">
    <property type="component" value="Unassembled WGS sequence"/>
</dbReference>
<evidence type="ECO:0000313" key="2">
    <source>
        <dbReference type="EMBL" id="TDP59778.1"/>
    </source>
</evidence>
<evidence type="ECO:0000256" key="1">
    <source>
        <dbReference type="SAM" id="Phobius"/>
    </source>
</evidence>
<protein>
    <recommendedName>
        <fullName evidence="4">Divergent PAP2 family protein</fullName>
    </recommendedName>
</protein>
<keyword evidence="1" id="KW-1133">Transmembrane helix</keyword>
<feature type="transmembrane region" description="Helical" evidence="1">
    <location>
        <begin position="56"/>
        <end position="86"/>
    </location>
</feature>
<accession>A0A4R6QAW6</accession>
<dbReference type="RefSeq" id="WP_133527481.1">
    <property type="nucleotide sequence ID" value="NZ_CALCQM010000149.1"/>
</dbReference>
<evidence type="ECO:0000313" key="3">
    <source>
        <dbReference type="Proteomes" id="UP000295500"/>
    </source>
</evidence>
<dbReference type="EMBL" id="SNXO01000002">
    <property type="protein sequence ID" value="TDP59778.1"/>
    <property type="molecule type" value="Genomic_DNA"/>
</dbReference>
<keyword evidence="3" id="KW-1185">Reference proteome</keyword>
<dbReference type="AlphaFoldDB" id="A0A4R6QAW6"/>
<organism evidence="2 3">
    <name type="scientific">Aminicella lysinilytica</name>
    <dbReference type="NCBI Taxonomy" id="433323"/>
    <lineage>
        <taxon>Bacteria</taxon>
        <taxon>Bacillati</taxon>
        <taxon>Bacillota</taxon>
        <taxon>Clostridia</taxon>
        <taxon>Peptostreptococcales</taxon>
        <taxon>Anaerovoracaceae</taxon>
        <taxon>Aminicella</taxon>
    </lineage>
</organism>
<name>A0A4R6QAW6_9FIRM</name>
<keyword evidence="1" id="KW-0812">Transmembrane</keyword>
<proteinExistence type="predicted"/>
<gene>
    <name evidence="2" type="ORF">EV211_10217</name>
</gene>
<evidence type="ECO:0008006" key="4">
    <source>
        <dbReference type="Google" id="ProtNLM"/>
    </source>
</evidence>
<comment type="caution">
    <text evidence="2">The sequence shown here is derived from an EMBL/GenBank/DDBJ whole genome shotgun (WGS) entry which is preliminary data.</text>
</comment>
<sequence>MGILIDLITNKIFVSAAAAWFAAQLAKNVVDQFRGRFARDSIFASGGMPSAHTATVVSLAASTGIVCGLGGFEFAMAVFFAIVVIYDSVGVRYETGQAAKALNKIRKIEIDRGEEPLYEKPMLERTGHTIPEVIAGGMVGIICAVGVCALLP</sequence>
<dbReference type="PANTHER" id="PTHR31446:SF29">
    <property type="entry name" value="ACID PHOSPHATASE_VANADIUM-DEPENDENT HALOPEROXIDASE-RELATED PROTEIN"/>
    <property type="match status" value="1"/>
</dbReference>
<dbReference type="Pfam" id="PF02681">
    <property type="entry name" value="DUF212"/>
    <property type="match status" value="1"/>
</dbReference>
<dbReference type="InterPro" id="IPR003832">
    <property type="entry name" value="DUF212"/>
</dbReference>
<dbReference type="PANTHER" id="PTHR31446">
    <property type="entry name" value="ACID PHOSPHATASE/VANADIUM-DEPENDENT HALOPEROXIDASE-RELATED PROTEIN"/>
    <property type="match status" value="1"/>
</dbReference>
<dbReference type="OrthoDB" id="9792681at2"/>
<feature type="transmembrane region" description="Helical" evidence="1">
    <location>
        <begin position="133"/>
        <end position="151"/>
    </location>
</feature>
<reference evidence="2 3" key="1">
    <citation type="submission" date="2019-03" db="EMBL/GenBank/DDBJ databases">
        <title>Genomic Encyclopedia of Type Strains, Phase IV (KMG-IV): sequencing the most valuable type-strain genomes for metagenomic binning, comparative biology and taxonomic classification.</title>
        <authorList>
            <person name="Goeker M."/>
        </authorList>
    </citation>
    <scope>NUCLEOTIDE SEQUENCE [LARGE SCALE GENOMIC DNA]</scope>
    <source>
        <strain evidence="2 3">DSM 28287</strain>
    </source>
</reference>
<keyword evidence="1" id="KW-0472">Membrane</keyword>